<dbReference type="RefSeq" id="WP_280513248.1">
    <property type="nucleotide sequence ID" value="NZ_FMBK01000006.1"/>
</dbReference>
<evidence type="ECO:0008006" key="3">
    <source>
        <dbReference type="Google" id="ProtNLM"/>
    </source>
</evidence>
<protein>
    <recommendedName>
        <fullName evidence="3">Zinc-binding dehydrogenase</fullName>
    </recommendedName>
</protein>
<dbReference type="Gene3D" id="3.90.180.10">
    <property type="entry name" value="Medium-chain alcohol dehydrogenases, catalytic domain"/>
    <property type="match status" value="1"/>
</dbReference>
<accession>A0ABW9JTB3</accession>
<keyword evidence="2" id="KW-1185">Reference proteome</keyword>
<name>A0ABW9JTB3_9GAMM</name>
<proteinExistence type="predicted"/>
<sequence length="43" mass="4942">MNDFLNPNQIKPVIDHVCKFEEAIAAFEYLSKDDFGKIVIQIS</sequence>
<dbReference type="EMBL" id="JBJXCW010000004">
    <property type="protein sequence ID" value="MFN0296895.1"/>
    <property type="molecule type" value="Genomic_DNA"/>
</dbReference>
<organism evidence="1 2">
    <name type="scientific">Acinetobacter albensis</name>
    <dbReference type="NCBI Taxonomy" id="1673609"/>
    <lineage>
        <taxon>Bacteria</taxon>
        <taxon>Pseudomonadati</taxon>
        <taxon>Pseudomonadota</taxon>
        <taxon>Gammaproteobacteria</taxon>
        <taxon>Moraxellales</taxon>
        <taxon>Moraxellaceae</taxon>
        <taxon>Acinetobacter</taxon>
    </lineage>
</organism>
<comment type="caution">
    <text evidence="1">The sequence shown here is derived from an EMBL/GenBank/DDBJ whole genome shotgun (WGS) entry which is preliminary data.</text>
</comment>
<evidence type="ECO:0000313" key="2">
    <source>
        <dbReference type="Proteomes" id="UP001632339"/>
    </source>
</evidence>
<gene>
    <name evidence="1" type="ORF">ACKVE0_05010</name>
</gene>
<reference evidence="1 2" key="1">
    <citation type="submission" date="2024-12" db="EMBL/GenBank/DDBJ databases">
        <title>C001-4G Acinetobacter sp. assembled genome.</title>
        <authorList>
            <person name="D'Arcy K."/>
            <person name="Kingdon A.D.H."/>
            <person name="Breen A."/>
            <person name="Mckeown C."/>
            <person name="Allman E."/>
            <person name="Sharma P."/>
            <person name="Mcleman A."/>
            <person name="Roberts A.P."/>
        </authorList>
    </citation>
    <scope>NUCLEOTIDE SEQUENCE [LARGE SCALE GENOMIC DNA]</scope>
    <source>
        <strain evidence="1 2">C1-4G</strain>
    </source>
</reference>
<evidence type="ECO:0000313" key="1">
    <source>
        <dbReference type="EMBL" id="MFN0296895.1"/>
    </source>
</evidence>
<dbReference type="Proteomes" id="UP001632339">
    <property type="component" value="Unassembled WGS sequence"/>
</dbReference>